<dbReference type="InterPro" id="IPR006076">
    <property type="entry name" value="FAD-dep_OxRdtase"/>
</dbReference>
<dbReference type="STRING" id="641238.SAMN04490244_101470"/>
<dbReference type="InterPro" id="IPR036188">
    <property type="entry name" value="FAD/NAD-bd_sf"/>
</dbReference>
<dbReference type="Gene3D" id="3.30.9.10">
    <property type="entry name" value="D-Amino Acid Oxidase, subunit A, domain 2"/>
    <property type="match status" value="2"/>
</dbReference>
<sequence>MGEADDSENRRSRNSFGAWAMTGPTGPVSAAQPVEHGGALPEAADLVVIGGGVAGVTAALYAARAGQSVVLIEKGRIAGEQSSRNWGWIRQQGRDPDELPLVMEANRRWQELAAETNEDLGLERTGTVYLIRREADRGRYESWLPHAREHGLDTRMLSARETAEMFPDAAARWQGALYTPSDMRAEPWVAVPALARLAVRAGVRVREDCAARALDVEAGRITGVVTEHGRIRASRVVLAGGAWSSLFLRAHGVPIPQLSVRSTAAATEALPEFCRGGAADDRLAFRRRQDGGYTLAPSSYHEIFVGPDAFRALPSFRRQLMADPLGTAYRPWAPRGWPDAWSTPRRWQPDEASPFERCRVLDPPPNRAKVRQMARRFGAAFPGLGEIRIKRAWAGLIDTMPDLVPILDRCEALPGLVVLTGLSGHGFGIGPGVGRVAADLAMDRDPGHDLTRFRLSRFSDGSELRQGPHL</sequence>
<dbReference type="EMBL" id="FOGU01000001">
    <property type="protein sequence ID" value="SER55589.1"/>
    <property type="molecule type" value="Genomic_DNA"/>
</dbReference>
<accession>A0A1H9Q6Q4</accession>
<keyword evidence="6" id="KW-1185">Reference proteome</keyword>
<dbReference type="SUPFAM" id="SSF51905">
    <property type="entry name" value="FAD/NAD(P)-binding domain"/>
    <property type="match status" value="1"/>
</dbReference>
<evidence type="ECO:0000256" key="3">
    <source>
        <dbReference type="SAM" id="MobiDB-lite"/>
    </source>
</evidence>
<dbReference type="GO" id="GO:0005737">
    <property type="term" value="C:cytoplasm"/>
    <property type="evidence" value="ECO:0007669"/>
    <property type="project" value="TreeGrafter"/>
</dbReference>
<dbReference type="GO" id="GO:0008718">
    <property type="term" value="F:D-amino-acid dehydrogenase activity"/>
    <property type="evidence" value="ECO:0007669"/>
    <property type="project" value="TreeGrafter"/>
</dbReference>
<protein>
    <submittedName>
        <fullName evidence="5">Glycine/D-amino acid oxidase</fullName>
    </submittedName>
</protein>
<dbReference type="PANTHER" id="PTHR13847">
    <property type="entry name" value="SARCOSINE DEHYDROGENASE-RELATED"/>
    <property type="match status" value="1"/>
</dbReference>
<evidence type="ECO:0000256" key="2">
    <source>
        <dbReference type="ARBA" id="ARBA00023002"/>
    </source>
</evidence>
<evidence type="ECO:0000259" key="4">
    <source>
        <dbReference type="Pfam" id="PF01266"/>
    </source>
</evidence>
<dbReference type="Gene3D" id="3.50.50.60">
    <property type="entry name" value="FAD/NAD(P)-binding domain"/>
    <property type="match status" value="2"/>
</dbReference>
<dbReference type="PANTHER" id="PTHR13847:SF280">
    <property type="entry name" value="D-AMINO ACID DEHYDROGENASE"/>
    <property type="match status" value="1"/>
</dbReference>
<proteinExistence type="inferred from homology"/>
<keyword evidence="2" id="KW-0560">Oxidoreductase</keyword>
<dbReference type="GO" id="GO:0005886">
    <property type="term" value="C:plasma membrane"/>
    <property type="evidence" value="ECO:0007669"/>
    <property type="project" value="TreeGrafter"/>
</dbReference>
<dbReference type="AlphaFoldDB" id="A0A1H9Q6Q4"/>
<name>A0A1H9Q6Q4_9RHOB</name>
<dbReference type="Proteomes" id="UP000198885">
    <property type="component" value="Unassembled WGS sequence"/>
</dbReference>
<dbReference type="Pfam" id="PF01266">
    <property type="entry name" value="DAO"/>
    <property type="match status" value="1"/>
</dbReference>
<reference evidence="5 6" key="1">
    <citation type="submission" date="2016-10" db="EMBL/GenBank/DDBJ databases">
        <authorList>
            <person name="de Groot N.N."/>
        </authorList>
    </citation>
    <scope>NUCLEOTIDE SEQUENCE [LARGE SCALE GENOMIC DNA]</scope>
    <source>
        <strain evidence="5 6">DSM 23042</strain>
    </source>
</reference>
<evidence type="ECO:0000256" key="1">
    <source>
        <dbReference type="ARBA" id="ARBA00009410"/>
    </source>
</evidence>
<comment type="similarity">
    <text evidence="1">Belongs to the DadA oxidoreductase family.</text>
</comment>
<organism evidence="5 6">
    <name type="scientific">Tranquillimonas rosea</name>
    <dbReference type="NCBI Taxonomy" id="641238"/>
    <lineage>
        <taxon>Bacteria</taxon>
        <taxon>Pseudomonadati</taxon>
        <taxon>Pseudomonadota</taxon>
        <taxon>Alphaproteobacteria</taxon>
        <taxon>Rhodobacterales</taxon>
        <taxon>Roseobacteraceae</taxon>
        <taxon>Tranquillimonas</taxon>
    </lineage>
</organism>
<evidence type="ECO:0000313" key="6">
    <source>
        <dbReference type="Proteomes" id="UP000198885"/>
    </source>
</evidence>
<feature type="domain" description="FAD dependent oxidoreductase" evidence="4">
    <location>
        <begin position="45"/>
        <end position="440"/>
    </location>
</feature>
<dbReference type="GO" id="GO:0055130">
    <property type="term" value="P:D-alanine catabolic process"/>
    <property type="evidence" value="ECO:0007669"/>
    <property type="project" value="TreeGrafter"/>
</dbReference>
<gene>
    <name evidence="5" type="ORF">SAMN04490244_101470</name>
</gene>
<evidence type="ECO:0000313" key="5">
    <source>
        <dbReference type="EMBL" id="SER55589.1"/>
    </source>
</evidence>
<feature type="region of interest" description="Disordered" evidence="3">
    <location>
        <begin position="1"/>
        <end position="34"/>
    </location>
</feature>